<accession>A0A1I4JGM6</accession>
<dbReference type="Gene3D" id="3.40.50.10130">
    <property type="match status" value="1"/>
</dbReference>
<organism evidence="1 2">
    <name type="scientific">Pelosinus propionicus DSM 13327</name>
    <dbReference type="NCBI Taxonomy" id="1123291"/>
    <lineage>
        <taxon>Bacteria</taxon>
        <taxon>Bacillati</taxon>
        <taxon>Bacillota</taxon>
        <taxon>Negativicutes</taxon>
        <taxon>Selenomonadales</taxon>
        <taxon>Sporomusaceae</taxon>
        <taxon>Pelosinus</taxon>
    </lineage>
</organism>
<dbReference type="EMBL" id="FOTS01000012">
    <property type="protein sequence ID" value="SFL65735.1"/>
    <property type="molecule type" value="Genomic_DNA"/>
</dbReference>
<gene>
    <name evidence="1" type="ORF">SAMN04490355_101274</name>
</gene>
<dbReference type="InterPro" id="IPR011335">
    <property type="entry name" value="Restrct_endonuc-II-like"/>
</dbReference>
<dbReference type="Proteomes" id="UP000199520">
    <property type="component" value="Unassembled WGS sequence"/>
</dbReference>
<dbReference type="SUPFAM" id="SSF52980">
    <property type="entry name" value="Restriction endonuclease-like"/>
    <property type="match status" value="1"/>
</dbReference>
<evidence type="ECO:0000313" key="2">
    <source>
        <dbReference type="Proteomes" id="UP000199520"/>
    </source>
</evidence>
<dbReference type="AlphaFoldDB" id="A0A1I4JGM6"/>
<protein>
    <recommendedName>
        <fullName evidence="3">ERCC4 domain-containing protein</fullName>
    </recommendedName>
</protein>
<evidence type="ECO:0000313" key="1">
    <source>
        <dbReference type="EMBL" id="SFL65735.1"/>
    </source>
</evidence>
<name>A0A1I4JGM6_9FIRM</name>
<keyword evidence="2" id="KW-1185">Reference proteome</keyword>
<proteinExistence type="predicted"/>
<evidence type="ECO:0008006" key="3">
    <source>
        <dbReference type="Google" id="ProtNLM"/>
    </source>
</evidence>
<reference evidence="2" key="1">
    <citation type="submission" date="2016-10" db="EMBL/GenBank/DDBJ databases">
        <authorList>
            <person name="Varghese N."/>
            <person name="Submissions S."/>
        </authorList>
    </citation>
    <scope>NUCLEOTIDE SEQUENCE [LARGE SCALE GENOMIC DNA]</scope>
    <source>
        <strain evidence="2">DSM 13327</strain>
    </source>
</reference>
<sequence length="157" mass="18224">MPKLTLKGVLRLEDYVIIIDTREKTTLMQEYCDTIGIPWKKKKLNYGDYGLECNGEIMKFTVEKKYGHDELATNFLPKNIERFKREFERSAGNMAVVTIGNREDIAGRNYSHGLAPKFYLAKLKQFEKSYGTEFYFVTEHTANFIVSLLFEGNKANQ</sequence>
<dbReference type="STRING" id="1123291.SAMN04490355_101274"/>